<dbReference type="InterPro" id="IPR036291">
    <property type="entry name" value="NAD(P)-bd_dom_sf"/>
</dbReference>
<evidence type="ECO:0000259" key="1">
    <source>
        <dbReference type="Pfam" id="PF01370"/>
    </source>
</evidence>
<sequence>MVLVTGGTGLLGSHLLLTLVRNNEVVRATYRTESSLDETRSLFEYYSRDGELLFEKIQWVRANITDIPSLESAFEGITRVYHAAAMISFNPAAWEALKKTNVEGTANIVNLSLAHGVEKLCYASSIAAVGKGIQQEIVTEENEWAETESSVYALSKHLAEMEVWRGSQEGLDVVMVNPGVILGAGNWNQGSLRFFKNTARGMKRYFPGGTGFVDVMDVVHCMYHLMQSEVRNERFITVGENISYEEFLGSLSEAFGKPRPEKEIPLWVLELGWRLDWFSHHFLRTKRRLTRDTVHSLKNPRLYSSQKIKDTLGFEFTDLRESIYRYCEYFRKTYPSAFF</sequence>
<dbReference type="EMBL" id="BMFH01000001">
    <property type="protein sequence ID" value="GGD52588.1"/>
    <property type="molecule type" value="Genomic_DNA"/>
</dbReference>
<dbReference type="PANTHER" id="PTHR48079">
    <property type="entry name" value="PROTEIN YEEZ"/>
    <property type="match status" value="1"/>
</dbReference>
<dbReference type="PANTHER" id="PTHR48079:SF6">
    <property type="entry name" value="NAD(P)-BINDING DOMAIN-CONTAINING PROTEIN-RELATED"/>
    <property type="match status" value="1"/>
</dbReference>
<feature type="domain" description="NAD-dependent epimerase/dehydratase" evidence="1">
    <location>
        <begin position="2"/>
        <end position="230"/>
    </location>
</feature>
<proteinExistence type="predicted"/>
<keyword evidence="3" id="KW-1185">Reference proteome</keyword>
<dbReference type="RefSeq" id="WP_188370448.1">
    <property type="nucleotide sequence ID" value="NZ_BMFH01000001.1"/>
</dbReference>
<dbReference type="InterPro" id="IPR001509">
    <property type="entry name" value="Epimerase_deHydtase"/>
</dbReference>
<dbReference type="Pfam" id="PF01370">
    <property type="entry name" value="Epimerase"/>
    <property type="match status" value="1"/>
</dbReference>
<reference evidence="3" key="1">
    <citation type="journal article" date="2019" name="Int. J. Syst. Evol. Microbiol.">
        <title>The Global Catalogue of Microorganisms (GCM) 10K type strain sequencing project: providing services to taxonomists for standard genome sequencing and annotation.</title>
        <authorList>
            <consortium name="The Broad Institute Genomics Platform"/>
            <consortium name="The Broad Institute Genome Sequencing Center for Infectious Disease"/>
            <person name="Wu L."/>
            <person name="Ma J."/>
        </authorList>
    </citation>
    <scope>NUCLEOTIDE SEQUENCE [LARGE SCALE GENOMIC DNA]</scope>
    <source>
        <strain evidence="3">CGMCC 1.12606</strain>
    </source>
</reference>
<comment type="caution">
    <text evidence="2">The sequence shown here is derived from an EMBL/GenBank/DDBJ whole genome shotgun (WGS) entry which is preliminary data.</text>
</comment>
<name>A0ABQ1R111_9FLAO</name>
<evidence type="ECO:0000313" key="2">
    <source>
        <dbReference type="EMBL" id="GGD52588.1"/>
    </source>
</evidence>
<organism evidence="2 3">
    <name type="scientific">Muriicola marianensis</name>
    <dbReference type="NCBI Taxonomy" id="1324801"/>
    <lineage>
        <taxon>Bacteria</taxon>
        <taxon>Pseudomonadati</taxon>
        <taxon>Bacteroidota</taxon>
        <taxon>Flavobacteriia</taxon>
        <taxon>Flavobacteriales</taxon>
        <taxon>Flavobacteriaceae</taxon>
        <taxon>Muriicola</taxon>
    </lineage>
</organism>
<accession>A0ABQ1R111</accession>
<dbReference type="SUPFAM" id="SSF51735">
    <property type="entry name" value="NAD(P)-binding Rossmann-fold domains"/>
    <property type="match status" value="1"/>
</dbReference>
<dbReference type="Proteomes" id="UP000625780">
    <property type="component" value="Unassembled WGS sequence"/>
</dbReference>
<dbReference type="InterPro" id="IPR051783">
    <property type="entry name" value="NAD(P)-dependent_oxidoreduct"/>
</dbReference>
<gene>
    <name evidence="2" type="ORF">GCM10011361_19100</name>
</gene>
<protein>
    <submittedName>
        <fullName evidence="2">NAD-dependent epimerase</fullName>
    </submittedName>
</protein>
<evidence type="ECO:0000313" key="3">
    <source>
        <dbReference type="Proteomes" id="UP000625780"/>
    </source>
</evidence>
<dbReference type="Gene3D" id="3.40.50.720">
    <property type="entry name" value="NAD(P)-binding Rossmann-like Domain"/>
    <property type="match status" value="1"/>
</dbReference>